<dbReference type="AlphaFoldDB" id="A0AAQ4DDR9"/>
<evidence type="ECO:0000313" key="1">
    <source>
        <dbReference type="EMBL" id="KAK8760609.1"/>
    </source>
</evidence>
<dbReference type="GO" id="GO:0043240">
    <property type="term" value="C:Fanconi anaemia nuclear complex"/>
    <property type="evidence" value="ECO:0007669"/>
    <property type="project" value="InterPro"/>
</dbReference>
<dbReference type="GO" id="GO:0036297">
    <property type="term" value="P:interstrand cross-link repair"/>
    <property type="evidence" value="ECO:0007669"/>
    <property type="project" value="InterPro"/>
</dbReference>
<reference evidence="1 2" key="1">
    <citation type="journal article" date="2023" name="Arcadia Sci">
        <title>De novo assembly of a long-read Amblyomma americanum tick genome.</title>
        <authorList>
            <person name="Chou S."/>
            <person name="Poskanzer K.E."/>
            <person name="Rollins M."/>
            <person name="Thuy-Boun P.S."/>
        </authorList>
    </citation>
    <scope>NUCLEOTIDE SEQUENCE [LARGE SCALE GENOMIC DNA]</scope>
    <source>
        <strain evidence="1">F_SG_1</strain>
        <tissue evidence="1">Salivary glands</tissue>
    </source>
</reference>
<dbReference type="InterPro" id="IPR039685">
    <property type="entry name" value="FANCE"/>
</dbReference>
<protein>
    <submittedName>
        <fullName evidence="1">Uncharacterized protein</fullName>
    </submittedName>
</protein>
<organism evidence="1 2">
    <name type="scientific">Amblyomma americanum</name>
    <name type="common">Lone star tick</name>
    <dbReference type="NCBI Taxonomy" id="6943"/>
    <lineage>
        <taxon>Eukaryota</taxon>
        <taxon>Metazoa</taxon>
        <taxon>Ecdysozoa</taxon>
        <taxon>Arthropoda</taxon>
        <taxon>Chelicerata</taxon>
        <taxon>Arachnida</taxon>
        <taxon>Acari</taxon>
        <taxon>Parasitiformes</taxon>
        <taxon>Ixodida</taxon>
        <taxon>Ixodoidea</taxon>
        <taxon>Ixodidae</taxon>
        <taxon>Amblyomminae</taxon>
        <taxon>Amblyomma</taxon>
    </lineage>
</organism>
<keyword evidence="2" id="KW-1185">Reference proteome</keyword>
<dbReference type="Gene3D" id="1.25.40.480">
    <property type="match status" value="1"/>
</dbReference>
<comment type="caution">
    <text evidence="1">The sequence shown here is derived from an EMBL/GenBank/DDBJ whole genome shotgun (WGS) entry which is preliminary data.</text>
</comment>
<gene>
    <name evidence="1" type="ORF">V5799_028124</name>
</gene>
<dbReference type="EMBL" id="JARKHS020032162">
    <property type="protein sequence ID" value="KAK8760609.1"/>
    <property type="molecule type" value="Genomic_DNA"/>
</dbReference>
<name>A0AAQ4DDR9_AMBAM</name>
<dbReference type="PANTHER" id="PTHR32094">
    <property type="entry name" value="FANCONI ANEMIA GROUP E PROTEIN"/>
    <property type="match status" value="1"/>
</dbReference>
<evidence type="ECO:0000313" key="2">
    <source>
        <dbReference type="Proteomes" id="UP001321473"/>
    </source>
</evidence>
<dbReference type="Proteomes" id="UP001321473">
    <property type="component" value="Unassembled WGS sequence"/>
</dbReference>
<dbReference type="PANTHER" id="PTHR32094:SF5">
    <property type="entry name" value="FANCONI ANEMIA GROUP E PROTEIN"/>
    <property type="match status" value="1"/>
</dbReference>
<accession>A0AAQ4DDR9</accession>
<proteinExistence type="predicted"/>
<sequence length="103" mass="11764">MSICRRILQESRVCVETLVTFVHTIISKRGPLESVLAELVNWLISVKDERSSDSKFSKLLMDFVSFYGPQMPPAHLDSVLQVVDVNRTLLKKPIQNMLSKFIT</sequence>